<gene>
    <name evidence="1" type="ORF">BGAL_0398g00090</name>
</gene>
<dbReference type="AlphaFoldDB" id="A0A4S8QMP1"/>
<name>A0A4S8QMP1_9HELO</name>
<accession>A0A4S8QMP1</accession>
<evidence type="ECO:0000313" key="2">
    <source>
        <dbReference type="Proteomes" id="UP000308671"/>
    </source>
</evidence>
<dbReference type="Proteomes" id="UP000308671">
    <property type="component" value="Unassembled WGS sequence"/>
</dbReference>
<dbReference type="EMBL" id="PQXL01000398">
    <property type="protein sequence ID" value="THV46287.1"/>
    <property type="molecule type" value="Genomic_DNA"/>
</dbReference>
<sequence>MSSSDKFTEKYLQYEPVDEDNESQILDMDSDLCSEQIASLASMQSQDEPCLINKMPAEIITAIVGELTPCMRACIGVTCKDMYQYFKYVNPKLVDLSERAGSGSQYKPLHMLLETWIGPQYRRGVLIPHHYLLKFVYGESQGLPDSGKELELAHRYIDYRLSTKPMMKDRQMRIDPFVLSNPCNKGDSWNEEALEVIREDLKSRLDDHQQWFHYWNLFHVFGLDDYRHYRYLLIWRKQRMSDRAWFNYAEWRDAIGF</sequence>
<organism evidence="1 2">
    <name type="scientific">Botrytis galanthina</name>
    <dbReference type="NCBI Taxonomy" id="278940"/>
    <lineage>
        <taxon>Eukaryota</taxon>
        <taxon>Fungi</taxon>
        <taxon>Dikarya</taxon>
        <taxon>Ascomycota</taxon>
        <taxon>Pezizomycotina</taxon>
        <taxon>Leotiomycetes</taxon>
        <taxon>Helotiales</taxon>
        <taxon>Sclerotiniaceae</taxon>
        <taxon>Botrytis</taxon>
    </lineage>
</organism>
<protein>
    <submittedName>
        <fullName evidence="1">Uncharacterized protein</fullName>
    </submittedName>
</protein>
<evidence type="ECO:0000313" key="1">
    <source>
        <dbReference type="EMBL" id="THV46287.1"/>
    </source>
</evidence>
<comment type="caution">
    <text evidence="1">The sequence shown here is derived from an EMBL/GenBank/DDBJ whole genome shotgun (WGS) entry which is preliminary data.</text>
</comment>
<reference evidence="1 2" key="1">
    <citation type="submission" date="2017-12" db="EMBL/GenBank/DDBJ databases">
        <title>Comparative genomics of Botrytis spp.</title>
        <authorList>
            <person name="Valero-Jimenez C.A."/>
            <person name="Tapia P."/>
            <person name="Veloso J."/>
            <person name="Silva-Moreno E."/>
            <person name="Staats M."/>
            <person name="Valdes J.H."/>
            <person name="Van Kan J.A.L."/>
        </authorList>
    </citation>
    <scope>NUCLEOTIDE SEQUENCE [LARGE SCALE GENOMIC DNA]</scope>
    <source>
        <strain evidence="1 2">MUCL435</strain>
    </source>
</reference>
<proteinExistence type="predicted"/>
<dbReference type="OrthoDB" id="3562562at2759"/>
<keyword evidence="2" id="KW-1185">Reference proteome</keyword>